<dbReference type="Pfam" id="PF08327">
    <property type="entry name" value="AHSA1"/>
    <property type="match status" value="1"/>
</dbReference>
<dbReference type="AlphaFoldDB" id="A0A848L834"/>
<sequence length="147" mass="16859">MDFDAELNPEHIELAQFYPRAPEIVWRALTDSDVVAQWFLRSVGYSARVGDHFMFLIPSDPPAEIACEVVESVPASRLRWEWLDMRSASPVRWPVSWTITAHGRGTRLALLQTGFDLSDKRQKMAHSGMSRFWRTPFARLGTVLEGR</sequence>
<dbReference type="EMBL" id="JABBNB010000052">
    <property type="protein sequence ID" value="NMO05135.1"/>
    <property type="molecule type" value="Genomic_DNA"/>
</dbReference>
<gene>
    <name evidence="3" type="ORF">HH308_28355</name>
</gene>
<keyword evidence="4" id="KW-1185">Reference proteome</keyword>
<evidence type="ECO:0000313" key="4">
    <source>
        <dbReference type="Proteomes" id="UP000550729"/>
    </source>
</evidence>
<feature type="domain" description="Activator of Hsp90 ATPase homologue 1/2-like C-terminal" evidence="2">
    <location>
        <begin position="22"/>
        <end position="133"/>
    </location>
</feature>
<protein>
    <submittedName>
        <fullName evidence="3">SRPBCC domain-containing protein</fullName>
    </submittedName>
</protein>
<accession>A0A848L834</accession>
<organism evidence="3 4">
    <name type="scientific">Gordonia asplenii</name>
    <dbReference type="NCBI Taxonomy" id="2725283"/>
    <lineage>
        <taxon>Bacteria</taxon>
        <taxon>Bacillati</taxon>
        <taxon>Actinomycetota</taxon>
        <taxon>Actinomycetes</taxon>
        <taxon>Mycobacteriales</taxon>
        <taxon>Gordoniaceae</taxon>
        <taxon>Gordonia</taxon>
    </lineage>
</organism>
<evidence type="ECO:0000313" key="3">
    <source>
        <dbReference type="EMBL" id="NMO05135.1"/>
    </source>
</evidence>
<dbReference type="Gene3D" id="3.30.530.20">
    <property type="match status" value="1"/>
</dbReference>
<evidence type="ECO:0000256" key="1">
    <source>
        <dbReference type="ARBA" id="ARBA00006817"/>
    </source>
</evidence>
<evidence type="ECO:0000259" key="2">
    <source>
        <dbReference type="Pfam" id="PF08327"/>
    </source>
</evidence>
<dbReference type="RefSeq" id="WP_170197640.1">
    <property type="nucleotide sequence ID" value="NZ_JABBNB010000052.1"/>
</dbReference>
<dbReference type="InterPro" id="IPR013538">
    <property type="entry name" value="ASHA1/2-like_C"/>
</dbReference>
<comment type="caution">
    <text evidence="3">The sequence shown here is derived from an EMBL/GenBank/DDBJ whole genome shotgun (WGS) entry which is preliminary data.</text>
</comment>
<dbReference type="SUPFAM" id="SSF55961">
    <property type="entry name" value="Bet v1-like"/>
    <property type="match status" value="1"/>
</dbReference>
<comment type="similarity">
    <text evidence="1">Belongs to the AHA1 family.</text>
</comment>
<dbReference type="CDD" id="cd07814">
    <property type="entry name" value="SRPBCC_CalC_Aha1-like"/>
    <property type="match status" value="1"/>
</dbReference>
<reference evidence="3 4" key="1">
    <citation type="submission" date="2020-04" db="EMBL/GenBank/DDBJ databases">
        <title>Gordonia sp. nov. TBRC 11910.</title>
        <authorList>
            <person name="Suriyachadkun C."/>
        </authorList>
    </citation>
    <scope>NUCLEOTIDE SEQUENCE [LARGE SCALE GENOMIC DNA]</scope>
    <source>
        <strain evidence="3 4">TBRC 11910</strain>
    </source>
</reference>
<dbReference type="InterPro" id="IPR023393">
    <property type="entry name" value="START-like_dom_sf"/>
</dbReference>
<name>A0A848L834_9ACTN</name>
<proteinExistence type="inferred from homology"/>
<dbReference type="Proteomes" id="UP000550729">
    <property type="component" value="Unassembled WGS sequence"/>
</dbReference>